<proteinExistence type="predicted"/>
<dbReference type="EMBL" id="JACVVX010000002">
    <property type="protein sequence ID" value="MBD0414323.1"/>
    <property type="molecule type" value="Genomic_DNA"/>
</dbReference>
<evidence type="ECO:0000313" key="2">
    <source>
        <dbReference type="Proteomes" id="UP000643405"/>
    </source>
</evidence>
<dbReference type="Proteomes" id="UP000643405">
    <property type="component" value="Unassembled WGS sequence"/>
</dbReference>
<protein>
    <submittedName>
        <fullName evidence="1">Uncharacterized protein</fullName>
    </submittedName>
</protein>
<dbReference type="RefSeq" id="WP_188163779.1">
    <property type="nucleotide sequence ID" value="NZ_JACVVX010000002.1"/>
</dbReference>
<reference evidence="1" key="1">
    <citation type="submission" date="2020-09" db="EMBL/GenBank/DDBJ databases">
        <title>Genome seq and assembly of Tianweitania sp.</title>
        <authorList>
            <person name="Chhetri G."/>
        </authorList>
    </citation>
    <scope>NUCLEOTIDE SEQUENCE</scope>
    <source>
        <strain evidence="1">Rool2</strain>
    </source>
</reference>
<gene>
    <name evidence="1" type="ORF">ICI42_06635</name>
</gene>
<accession>A0A8J6PUD4</accession>
<keyword evidence="2" id="KW-1185">Reference proteome</keyword>
<dbReference type="AlphaFoldDB" id="A0A8J6PUD4"/>
<comment type="caution">
    <text evidence="1">The sequence shown here is derived from an EMBL/GenBank/DDBJ whole genome shotgun (WGS) entry which is preliminary data.</text>
</comment>
<sequence length="86" mass="9118">MMTNTSDRAMQTTGDSAISALFSRARDGVSIVDQLMDMPAAADNDSVSPEWNAAVARRLEGKLVSAMRAVLDKKDGGVTVITRTAC</sequence>
<organism evidence="1 2">
    <name type="scientific">Oryzicola mucosus</name>
    <dbReference type="NCBI Taxonomy" id="2767425"/>
    <lineage>
        <taxon>Bacteria</taxon>
        <taxon>Pseudomonadati</taxon>
        <taxon>Pseudomonadota</taxon>
        <taxon>Alphaproteobacteria</taxon>
        <taxon>Hyphomicrobiales</taxon>
        <taxon>Phyllobacteriaceae</taxon>
        <taxon>Oryzicola</taxon>
    </lineage>
</organism>
<evidence type="ECO:0000313" key="1">
    <source>
        <dbReference type="EMBL" id="MBD0414323.1"/>
    </source>
</evidence>
<name>A0A8J6PUD4_9HYPH</name>